<dbReference type="SUPFAM" id="SSF54637">
    <property type="entry name" value="Thioesterase/thiol ester dehydrase-isomerase"/>
    <property type="match status" value="2"/>
</dbReference>
<reference evidence="2 3" key="1">
    <citation type="submission" date="2018-04" db="EMBL/GenBank/DDBJ databases">
        <title>Thalassorhabdus spongiae gen. nov., sp. nov., isolated from a marine sponge in South-West Iceland.</title>
        <authorList>
            <person name="Knobloch S."/>
            <person name="Daussin A."/>
            <person name="Johannsson R."/>
            <person name="Marteinsson V.T."/>
        </authorList>
    </citation>
    <scope>NUCLEOTIDE SEQUENCE [LARGE SCALE GENOMIC DNA]</scope>
    <source>
        <strain evidence="2 3">Hp12</strain>
    </source>
</reference>
<name>A0A2V1GWQ4_9GAMM</name>
<feature type="domain" description="MaoC-like" evidence="1">
    <location>
        <begin position="186"/>
        <end position="263"/>
    </location>
</feature>
<dbReference type="Proteomes" id="UP000244906">
    <property type="component" value="Unassembled WGS sequence"/>
</dbReference>
<dbReference type="InterPro" id="IPR002539">
    <property type="entry name" value="MaoC-like_dom"/>
</dbReference>
<dbReference type="Gene3D" id="3.10.129.10">
    <property type="entry name" value="Hotdog Thioesterase"/>
    <property type="match status" value="1"/>
</dbReference>
<dbReference type="InterPro" id="IPR029069">
    <property type="entry name" value="HotDog_dom_sf"/>
</dbReference>
<dbReference type="Pfam" id="PF01575">
    <property type="entry name" value="MaoC_dehydratas"/>
    <property type="match status" value="1"/>
</dbReference>
<evidence type="ECO:0000313" key="2">
    <source>
        <dbReference type="EMBL" id="PVZ69488.1"/>
    </source>
</evidence>
<gene>
    <name evidence="2" type="ORF">DC094_09155</name>
</gene>
<dbReference type="PANTHER" id="PTHR43841">
    <property type="entry name" value="3-HYDROXYACYL-THIOESTER DEHYDRATASE HTDX-RELATED"/>
    <property type="match status" value="1"/>
</dbReference>
<dbReference type="AlphaFoldDB" id="A0A2V1GWQ4"/>
<protein>
    <recommendedName>
        <fullName evidence="1">MaoC-like domain-containing protein</fullName>
    </recommendedName>
</protein>
<comment type="caution">
    <text evidence="2">The sequence shown here is derived from an EMBL/GenBank/DDBJ whole genome shotgun (WGS) entry which is preliminary data.</text>
</comment>
<dbReference type="PANTHER" id="PTHR43841:SF3">
    <property type="entry name" value="(3R)-HYDROXYACYL-ACP DEHYDRATASE SUBUNIT HADB"/>
    <property type="match status" value="1"/>
</dbReference>
<proteinExistence type="predicted"/>
<evidence type="ECO:0000259" key="1">
    <source>
        <dbReference type="Pfam" id="PF01575"/>
    </source>
</evidence>
<accession>A0A2V1GWQ4</accession>
<dbReference type="EMBL" id="QDDL01000003">
    <property type="protein sequence ID" value="PVZ69488.1"/>
    <property type="molecule type" value="Genomic_DNA"/>
</dbReference>
<organism evidence="2 3">
    <name type="scientific">Pelagibaculum spongiae</name>
    <dbReference type="NCBI Taxonomy" id="2080658"/>
    <lineage>
        <taxon>Bacteria</taxon>
        <taxon>Pseudomonadati</taxon>
        <taxon>Pseudomonadota</taxon>
        <taxon>Gammaproteobacteria</taxon>
        <taxon>Oceanospirillales</taxon>
        <taxon>Pelagibaculum</taxon>
    </lineage>
</organism>
<evidence type="ECO:0000313" key="3">
    <source>
        <dbReference type="Proteomes" id="UP000244906"/>
    </source>
</evidence>
<sequence>MRKPMNQTSFQELDQISGKLRMYGRVITAGKRGLSEDDYLPRLGVSIHKQQADIAKAGDYAKVCGFEVDSSALPMSFPHVMSFGLQMELMLLPEFPLPLLGIVHLGNRIRNYRKILPQESLDITVELVGDRLVEKGREMDLEAKVYASGQLVWEGLSTYLSRCKVKHVKAKAKKLPVFAEFENKLEWKLADDLGRQYAAASGDSNPIHLYPWTAKLLGFKRHIAHGMWSKARIIAELLPKLEGDAAEVTVEFKLPIFLPGKVVLHSNQVTAKGCNFELRNDKNDKIHVVGSIKPLVSVAH</sequence>
<keyword evidence="3" id="KW-1185">Reference proteome</keyword>